<organism evidence="9 10">
    <name type="scientific">Plasmodium gonderi</name>
    <dbReference type="NCBI Taxonomy" id="77519"/>
    <lineage>
        <taxon>Eukaryota</taxon>
        <taxon>Sar</taxon>
        <taxon>Alveolata</taxon>
        <taxon>Apicomplexa</taxon>
        <taxon>Aconoidasida</taxon>
        <taxon>Haemosporida</taxon>
        <taxon>Plasmodiidae</taxon>
        <taxon>Plasmodium</taxon>
        <taxon>Plasmodium (Plasmodium)</taxon>
    </lineage>
</organism>
<dbReference type="SMART" id="SM00320">
    <property type="entry name" value="WD40"/>
    <property type="match status" value="2"/>
</dbReference>
<dbReference type="Proteomes" id="UP000195521">
    <property type="component" value="Unassembled WGS sequence"/>
</dbReference>
<dbReference type="OrthoDB" id="273771at2759"/>
<dbReference type="InterPro" id="IPR052415">
    <property type="entry name" value="Diphthine_MTase"/>
</dbReference>
<dbReference type="GeneID" id="39748673"/>
<dbReference type="GO" id="GO:0017183">
    <property type="term" value="P:protein histidyl modification to diphthamide"/>
    <property type="evidence" value="ECO:0007669"/>
    <property type="project" value="TreeGrafter"/>
</dbReference>
<dbReference type="PROSITE" id="PS50294">
    <property type="entry name" value="WD_REPEATS_REGION"/>
    <property type="match status" value="2"/>
</dbReference>
<dbReference type="SUPFAM" id="SSF50978">
    <property type="entry name" value="WD40 repeat-like"/>
    <property type="match status" value="1"/>
</dbReference>
<keyword evidence="10" id="KW-1185">Reference proteome</keyword>
<dbReference type="InterPro" id="IPR001680">
    <property type="entry name" value="WD40_rpt"/>
</dbReference>
<comment type="pathway">
    <text evidence="1">Protein modification; peptidyl-diphthamide biosynthesis.</text>
</comment>
<sequence length="363" mass="41919">MIKRKYNLKYCCDDICIYPSSTLLNSNWDKFSHSFGLTAISTYQLKINKSIDRIDDESKNHGGNCERNEQKKKGKVYFYRLEENITDDGNYYEINPRLTYDSNINFRSGVLQSNYLFTHDSIILGSVCVNGFHVSSLKDKTNNLVFATLDEKNNSGLSFDAFDGKPEKVCVSFSNGDVCFLVDGKESKLWRAHEYHVWTCTFNGNENVVTTGSDDCSFVIWDLRTATHSTKNKKSHSQGVTAVKFDSFSQHLYTGSYDNKIRVFDARNFQDPFQTVDVKSSIWRIKLLYKGTEVYKLLVAACDGGARIFKKKDDEFIFHKGVINDNELTYGVDTIDLFDEKRKKKKKIYLSCSFYNKEVQMWF</sequence>
<keyword evidence="3" id="KW-0677">Repeat</keyword>
<evidence type="ECO:0000256" key="6">
    <source>
        <dbReference type="ARBA" id="ARBA00039131"/>
    </source>
</evidence>
<comment type="caution">
    <text evidence="9">The sequence shown here is derived from an EMBL/GenBank/DDBJ whole genome shotgun (WGS) entry which is preliminary data.</text>
</comment>
<keyword evidence="4" id="KW-0378">Hydrolase</keyword>
<evidence type="ECO:0000313" key="10">
    <source>
        <dbReference type="Proteomes" id="UP000195521"/>
    </source>
</evidence>
<evidence type="ECO:0000256" key="5">
    <source>
        <dbReference type="ARBA" id="ARBA00038092"/>
    </source>
</evidence>
<keyword evidence="2 8" id="KW-0853">WD repeat</keyword>
<comment type="catalytic activity">
    <reaction evidence="7">
        <text>diphthine methyl ester-[translation elongation factor 2] + H2O = diphthine-[translation elongation factor 2] + methanol + H(+)</text>
        <dbReference type="Rhea" id="RHEA:42656"/>
        <dbReference type="Rhea" id="RHEA-COMP:10172"/>
        <dbReference type="Rhea" id="RHEA-COMP:10173"/>
        <dbReference type="ChEBI" id="CHEBI:15377"/>
        <dbReference type="ChEBI" id="CHEBI:15378"/>
        <dbReference type="ChEBI" id="CHEBI:17790"/>
        <dbReference type="ChEBI" id="CHEBI:79005"/>
        <dbReference type="ChEBI" id="CHEBI:82696"/>
        <dbReference type="EC" id="3.1.1.97"/>
    </reaction>
</comment>
<dbReference type="Pfam" id="PF00400">
    <property type="entry name" value="WD40"/>
    <property type="match status" value="2"/>
</dbReference>
<evidence type="ECO:0000256" key="3">
    <source>
        <dbReference type="ARBA" id="ARBA00022737"/>
    </source>
</evidence>
<dbReference type="RefSeq" id="XP_028544530.1">
    <property type="nucleotide sequence ID" value="XM_028688729.1"/>
</dbReference>
<evidence type="ECO:0000256" key="8">
    <source>
        <dbReference type="PROSITE-ProRule" id="PRU00221"/>
    </source>
</evidence>
<name>A0A1Y1JHE1_PLAGO</name>
<feature type="repeat" description="WD" evidence="8">
    <location>
        <begin position="190"/>
        <end position="231"/>
    </location>
</feature>
<evidence type="ECO:0000256" key="1">
    <source>
        <dbReference type="ARBA" id="ARBA00005156"/>
    </source>
</evidence>
<evidence type="ECO:0000313" key="9">
    <source>
        <dbReference type="EMBL" id="GAW81941.1"/>
    </source>
</evidence>
<dbReference type="Gene3D" id="2.130.10.10">
    <property type="entry name" value="YVTN repeat-like/Quinoprotein amine dehydrogenase"/>
    <property type="match status" value="1"/>
</dbReference>
<evidence type="ECO:0000256" key="4">
    <source>
        <dbReference type="ARBA" id="ARBA00022801"/>
    </source>
</evidence>
<dbReference type="EMBL" id="BDQF01000012">
    <property type="protein sequence ID" value="GAW81941.1"/>
    <property type="molecule type" value="Genomic_DNA"/>
</dbReference>
<dbReference type="AlphaFoldDB" id="A0A1Y1JHE1"/>
<dbReference type="PANTHER" id="PTHR46042:SF1">
    <property type="entry name" value="DIPHTHINE METHYLTRANSFERASE"/>
    <property type="match status" value="1"/>
</dbReference>
<proteinExistence type="inferred from homology"/>
<accession>A0A1Y1JHE1</accession>
<dbReference type="PROSITE" id="PS50082">
    <property type="entry name" value="WD_REPEATS_2"/>
    <property type="match status" value="2"/>
</dbReference>
<comment type="similarity">
    <text evidence="5">Belongs to the DPH7 family.</text>
</comment>
<dbReference type="InterPro" id="IPR036322">
    <property type="entry name" value="WD40_repeat_dom_sf"/>
</dbReference>
<dbReference type="OMA" id="YCCDDIC"/>
<feature type="repeat" description="WD" evidence="8">
    <location>
        <begin position="233"/>
        <end position="268"/>
    </location>
</feature>
<dbReference type="GO" id="GO:0005737">
    <property type="term" value="C:cytoplasm"/>
    <property type="evidence" value="ECO:0007669"/>
    <property type="project" value="TreeGrafter"/>
</dbReference>
<protein>
    <recommendedName>
        <fullName evidence="6">methylated diphthine methylhydrolase</fullName>
        <ecNumber evidence="6">3.1.1.97</ecNumber>
    </recommendedName>
</protein>
<reference evidence="10" key="1">
    <citation type="submission" date="2017-04" db="EMBL/GenBank/DDBJ databases">
        <title>Plasmodium gonderi genome.</title>
        <authorList>
            <person name="Arisue N."/>
            <person name="Honma H."/>
            <person name="Kawai S."/>
            <person name="Tougan T."/>
            <person name="Tanabe K."/>
            <person name="Horii T."/>
        </authorList>
    </citation>
    <scope>NUCLEOTIDE SEQUENCE [LARGE SCALE GENOMIC DNA]</scope>
    <source>
        <strain evidence="10">ATCC 30045</strain>
    </source>
</reference>
<dbReference type="PANTHER" id="PTHR46042">
    <property type="entry name" value="DIPHTHINE METHYLTRANSFERASE"/>
    <property type="match status" value="1"/>
</dbReference>
<dbReference type="GO" id="GO:0061685">
    <property type="term" value="F:diphthine methylesterase activity"/>
    <property type="evidence" value="ECO:0007669"/>
    <property type="project" value="UniProtKB-EC"/>
</dbReference>
<dbReference type="EC" id="3.1.1.97" evidence="6"/>
<evidence type="ECO:0000256" key="2">
    <source>
        <dbReference type="ARBA" id="ARBA00022574"/>
    </source>
</evidence>
<evidence type="ECO:0000256" key="7">
    <source>
        <dbReference type="ARBA" id="ARBA00047551"/>
    </source>
</evidence>
<gene>
    <name evidence="9" type="ORF">PGO_113950</name>
</gene>
<dbReference type="InterPro" id="IPR015943">
    <property type="entry name" value="WD40/YVTN_repeat-like_dom_sf"/>
</dbReference>